<keyword evidence="2" id="KW-0732">Signal</keyword>
<keyword evidence="1" id="KW-0175">Coiled coil</keyword>
<protein>
    <recommendedName>
        <fullName evidence="5">Cytochrome C</fullName>
    </recommendedName>
</protein>
<accession>A0A5C5YM41</accession>
<keyword evidence="4" id="KW-1185">Reference proteome</keyword>
<name>A0A5C5YM41_9BACT</name>
<evidence type="ECO:0000313" key="4">
    <source>
        <dbReference type="Proteomes" id="UP000318478"/>
    </source>
</evidence>
<proteinExistence type="predicted"/>
<dbReference type="RefSeq" id="WP_197527949.1">
    <property type="nucleotide sequence ID" value="NZ_SJPO01000006.1"/>
</dbReference>
<dbReference type="SUPFAM" id="SSF52799">
    <property type="entry name" value="(Phosphotyrosine protein) phosphatases II"/>
    <property type="match status" value="1"/>
</dbReference>
<dbReference type="GO" id="GO:0005506">
    <property type="term" value="F:iron ion binding"/>
    <property type="evidence" value="ECO:0007669"/>
    <property type="project" value="InterPro"/>
</dbReference>
<dbReference type="Proteomes" id="UP000318478">
    <property type="component" value="Unassembled WGS sequence"/>
</dbReference>
<evidence type="ECO:0000256" key="1">
    <source>
        <dbReference type="SAM" id="Coils"/>
    </source>
</evidence>
<dbReference type="Gene3D" id="3.90.190.10">
    <property type="entry name" value="Protein tyrosine phosphatase superfamily"/>
    <property type="match status" value="1"/>
</dbReference>
<feature type="chain" id="PRO_5022964024" description="Cytochrome C" evidence="2">
    <location>
        <begin position="29"/>
        <end position="323"/>
    </location>
</feature>
<dbReference type="EMBL" id="SJPO01000006">
    <property type="protein sequence ID" value="TWT76031.1"/>
    <property type="molecule type" value="Genomic_DNA"/>
</dbReference>
<dbReference type="GO" id="GO:0009055">
    <property type="term" value="F:electron transfer activity"/>
    <property type="evidence" value="ECO:0007669"/>
    <property type="project" value="InterPro"/>
</dbReference>
<dbReference type="SUPFAM" id="SSF47175">
    <property type="entry name" value="Cytochromes"/>
    <property type="match status" value="1"/>
</dbReference>
<evidence type="ECO:0000256" key="2">
    <source>
        <dbReference type="SAM" id="SignalP"/>
    </source>
</evidence>
<comment type="caution">
    <text evidence="3">The sequence shown here is derived from an EMBL/GenBank/DDBJ whole genome shotgun (WGS) entry which is preliminary data.</text>
</comment>
<dbReference type="Gene3D" id="1.20.120.10">
    <property type="entry name" value="Cytochrome c/b562"/>
    <property type="match status" value="1"/>
</dbReference>
<dbReference type="AlphaFoldDB" id="A0A5C5YM41"/>
<feature type="coiled-coil region" evidence="1">
    <location>
        <begin position="261"/>
        <end position="292"/>
    </location>
</feature>
<dbReference type="InterPro" id="IPR010980">
    <property type="entry name" value="Cyt_c/b562"/>
</dbReference>
<reference evidence="3 4" key="1">
    <citation type="submission" date="2019-02" db="EMBL/GenBank/DDBJ databases">
        <title>Deep-cultivation of Planctomycetes and their phenomic and genomic characterization uncovers novel biology.</title>
        <authorList>
            <person name="Wiegand S."/>
            <person name="Jogler M."/>
            <person name="Boedeker C."/>
            <person name="Pinto D."/>
            <person name="Vollmers J."/>
            <person name="Rivas-Marin E."/>
            <person name="Kohn T."/>
            <person name="Peeters S.H."/>
            <person name="Heuer A."/>
            <person name="Rast P."/>
            <person name="Oberbeckmann S."/>
            <person name="Bunk B."/>
            <person name="Jeske O."/>
            <person name="Meyerdierks A."/>
            <person name="Storesund J.E."/>
            <person name="Kallscheuer N."/>
            <person name="Luecker S."/>
            <person name="Lage O.M."/>
            <person name="Pohl T."/>
            <person name="Merkel B.J."/>
            <person name="Hornburger P."/>
            <person name="Mueller R.-W."/>
            <person name="Bruemmer F."/>
            <person name="Labrenz M."/>
            <person name="Spormann A.M."/>
            <person name="Op Den Camp H."/>
            <person name="Overmann J."/>
            <person name="Amann R."/>
            <person name="Jetten M.S.M."/>
            <person name="Mascher T."/>
            <person name="Medema M.H."/>
            <person name="Devos D.P."/>
            <person name="Kaster A.-K."/>
            <person name="Ovreas L."/>
            <person name="Rohde M."/>
            <person name="Galperin M.Y."/>
            <person name="Jogler C."/>
        </authorList>
    </citation>
    <scope>NUCLEOTIDE SEQUENCE [LARGE SCALE GENOMIC DNA]</scope>
    <source>
        <strain evidence="3 4">Pla123a</strain>
    </source>
</reference>
<organism evidence="3 4">
    <name type="scientific">Posidoniimonas polymericola</name>
    <dbReference type="NCBI Taxonomy" id="2528002"/>
    <lineage>
        <taxon>Bacteria</taxon>
        <taxon>Pseudomonadati</taxon>
        <taxon>Planctomycetota</taxon>
        <taxon>Planctomycetia</taxon>
        <taxon>Pirellulales</taxon>
        <taxon>Lacipirellulaceae</taxon>
        <taxon>Posidoniimonas</taxon>
    </lineage>
</organism>
<feature type="signal peptide" evidence="2">
    <location>
        <begin position="1"/>
        <end position="28"/>
    </location>
</feature>
<gene>
    <name evidence="3" type="ORF">Pla123a_28170</name>
</gene>
<evidence type="ECO:0000313" key="3">
    <source>
        <dbReference type="EMBL" id="TWT76031.1"/>
    </source>
</evidence>
<dbReference type="GO" id="GO:0020037">
    <property type="term" value="F:heme binding"/>
    <property type="evidence" value="ECO:0007669"/>
    <property type="project" value="InterPro"/>
</dbReference>
<dbReference type="GO" id="GO:0022900">
    <property type="term" value="P:electron transport chain"/>
    <property type="evidence" value="ECO:0007669"/>
    <property type="project" value="InterPro"/>
</dbReference>
<sequence precursor="true">MSNARPPAAFRRSCFFLACLGLASLAHGSHDWAPQPVAEPALPNAMWLTERVISGGSPVGDEGFAALKRLGVNTVLSVDGARPDIAAAKRHGLAYVHLPHGYDGIPAVRAKELSKAVADLPGPIYIHCHHGKHRSPAAAAVACIGVGKLSVAQGSEVLAAAGASPRYIGLFASVRAAERFDRATLDALSSDFPEVSEPPLLVQSMIDLEHASDRVAQIQQSGWQTPANHPDLAPAHEGLLLREHYTELLRLEEAQAKPEGFRKLAQQGEEAAARLEDALRQANSERQRRLANDAYAGVTQNCRDCHARFRDVSPASHKVVSDK</sequence>
<evidence type="ECO:0008006" key="5">
    <source>
        <dbReference type="Google" id="ProtNLM"/>
    </source>
</evidence>
<dbReference type="InterPro" id="IPR029021">
    <property type="entry name" value="Prot-tyrosine_phosphatase-like"/>
</dbReference>